<proteinExistence type="predicted"/>
<dbReference type="Proteomes" id="UP000434580">
    <property type="component" value="Unassembled WGS sequence"/>
</dbReference>
<name>A0A5S9QD10_9GAMM</name>
<evidence type="ECO:0000313" key="2">
    <source>
        <dbReference type="Proteomes" id="UP000434580"/>
    </source>
</evidence>
<gene>
    <name evidence="1" type="ORF">DPBNPPHM_01915</name>
</gene>
<protein>
    <submittedName>
        <fullName evidence="1">Uncharacterized protein</fullName>
    </submittedName>
</protein>
<dbReference type="EMBL" id="CACSII010000018">
    <property type="protein sequence ID" value="CAA0115300.1"/>
    <property type="molecule type" value="Genomic_DNA"/>
</dbReference>
<dbReference type="AlphaFoldDB" id="A0A5S9QD10"/>
<accession>A0A5S9QD10</accession>
<sequence length="53" mass="6164">MGFLLSGLERRRNNKPQFNEIESYEYQLKMNATAWLDNKGLAYSNIRGSDILP</sequence>
<evidence type="ECO:0000313" key="1">
    <source>
        <dbReference type="EMBL" id="CAA0115300.1"/>
    </source>
</evidence>
<reference evidence="1 2" key="1">
    <citation type="submission" date="2019-11" db="EMBL/GenBank/DDBJ databases">
        <authorList>
            <person name="Holert J."/>
        </authorList>
    </citation>
    <scope>NUCLEOTIDE SEQUENCE [LARGE SCALE GENOMIC DNA]</scope>
    <source>
        <strain evidence="1">BC5_2</strain>
    </source>
</reference>
<organism evidence="1 2">
    <name type="scientific">BD1-7 clade bacterium</name>
    <dbReference type="NCBI Taxonomy" id="2029982"/>
    <lineage>
        <taxon>Bacteria</taxon>
        <taxon>Pseudomonadati</taxon>
        <taxon>Pseudomonadota</taxon>
        <taxon>Gammaproteobacteria</taxon>
        <taxon>Cellvibrionales</taxon>
        <taxon>Spongiibacteraceae</taxon>
        <taxon>BD1-7 clade</taxon>
    </lineage>
</organism>